<dbReference type="STRING" id="1423745.GCA_001311215_01705"/>
<name>A0A0R2CU76_9LACO</name>
<evidence type="ECO:0000313" key="3">
    <source>
        <dbReference type="Proteomes" id="UP000051586"/>
    </source>
</evidence>
<dbReference type="Pfam" id="PF01844">
    <property type="entry name" value="HNH"/>
    <property type="match status" value="1"/>
</dbReference>
<feature type="domain" description="HNH" evidence="1">
    <location>
        <begin position="5"/>
        <end position="39"/>
    </location>
</feature>
<dbReference type="GO" id="GO:0008270">
    <property type="term" value="F:zinc ion binding"/>
    <property type="evidence" value="ECO:0007669"/>
    <property type="project" value="InterPro"/>
</dbReference>
<proteinExistence type="predicted"/>
<sequence length="72" mass="8356">MTPNSKTVDHIIPVEVDIFLKAEENNLATICRSCHALKTRWEQSYYGTGKNNQLKPVKKIKDINTINYFMKN</sequence>
<dbReference type="EMBL" id="AYZI01000004">
    <property type="protein sequence ID" value="KRM91705.1"/>
    <property type="molecule type" value="Genomic_DNA"/>
</dbReference>
<comment type="caution">
    <text evidence="2">The sequence shown here is derived from an EMBL/GenBank/DDBJ whole genome shotgun (WGS) entry which is preliminary data.</text>
</comment>
<dbReference type="Proteomes" id="UP000051586">
    <property type="component" value="Unassembled WGS sequence"/>
</dbReference>
<evidence type="ECO:0000313" key="2">
    <source>
        <dbReference type="EMBL" id="KRM91705.1"/>
    </source>
</evidence>
<dbReference type="GO" id="GO:0003676">
    <property type="term" value="F:nucleic acid binding"/>
    <property type="evidence" value="ECO:0007669"/>
    <property type="project" value="InterPro"/>
</dbReference>
<dbReference type="AlphaFoldDB" id="A0A0R2CU76"/>
<accession>A0A0R2CU76</accession>
<protein>
    <recommendedName>
        <fullName evidence="1">HNH domain-containing protein</fullName>
    </recommendedName>
</protein>
<dbReference type="InterPro" id="IPR002711">
    <property type="entry name" value="HNH"/>
</dbReference>
<reference evidence="2 3" key="1">
    <citation type="journal article" date="2015" name="Genome Announc.">
        <title>Expanding the biotechnology potential of lactobacilli through comparative genomics of 213 strains and associated genera.</title>
        <authorList>
            <person name="Sun Z."/>
            <person name="Harris H.M."/>
            <person name="McCann A."/>
            <person name="Guo C."/>
            <person name="Argimon S."/>
            <person name="Zhang W."/>
            <person name="Yang X."/>
            <person name="Jeffery I.B."/>
            <person name="Cooney J.C."/>
            <person name="Kagawa T.F."/>
            <person name="Liu W."/>
            <person name="Song Y."/>
            <person name="Salvetti E."/>
            <person name="Wrobel A."/>
            <person name="Rasinkangas P."/>
            <person name="Parkhill J."/>
            <person name="Rea M.C."/>
            <person name="O'Sullivan O."/>
            <person name="Ritari J."/>
            <person name="Douillard F.P."/>
            <person name="Paul Ross R."/>
            <person name="Yang R."/>
            <person name="Briner A.E."/>
            <person name="Felis G.E."/>
            <person name="de Vos W.M."/>
            <person name="Barrangou R."/>
            <person name="Klaenhammer T.R."/>
            <person name="Caufield P.W."/>
            <person name="Cui Y."/>
            <person name="Zhang H."/>
            <person name="O'Toole P.W."/>
        </authorList>
    </citation>
    <scope>NUCLEOTIDE SEQUENCE [LARGE SCALE GENOMIC DNA]</scope>
    <source>
        <strain evidence="2 3">DSM 22689</strain>
    </source>
</reference>
<organism evidence="2 3">
    <name type="scientific">Fructilactobacillus florum DSM 22689 = JCM 16035</name>
    <dbReference type="NCBI Taxonomy" id="1423745"/>
    <lineage>
        <taxon>Bacteria</taxon>
        <taxon>Bacillati</taxon>
        <taxon>Bacillota</taxon>
        <taxon>Bacilli</taxon>
        <taxon>Lactobacillales</taxon>
        <taxon>Lactobacillaceae</taxon>
        <taxon>Fructilactobacillus</taxon>
    </lineage>
</organism>
<dbReference type="PATRIC" id="fig|1423745.4.peg.893"/>
<evidence type="ECO:0000259" key="1">
    <source>
        <dbReference type="Pfam" id="PF01844"/>
    </source>
</evidence>
<dbReference type="InterPro" id="IPR003615">
    <property type="entry name" value="HNH_nuc"/>
</dbReference>
<dbReference type="CDD" id="cd00085">
    <property type="entry name" value="HNHc"/>
    <property type="match status" value="1"/>
</dbReference>
<gene>
    <name evidence="2" type="ORF">FC87_GL000843</name>
</gene>
<dbReference type="Gene3D" id="1.10.30.50">
    <property type="match status" value="1"/>
</dbReference>
<dbReference type="GO" id="GO:0004519">
    <property type="term" value="F:endonuclease activity"/>
    <property type="evidence" value="ECO:0007669"/>
    <property type="project" value="InterPro"/>
</dbReference>